<dbReference type="OrthoDB" id="6466423at2"/>
<dbReference type="InterPro" id="IPR001387">
    <property type="entry name" value="Cro/C1-type_HTH"/>
</dbReference>
<evidence type="ECO:0000259" key="1">
    <source>
        <dbReference type="PROSITE" id="PS50943"/>
    </source>
</evidence>
<organism evidence="2 3">
    <name type="scientific">Providencia burhodogranariea DSM 19968</name>
    <dbReference type="NCBI Taxonomy" id="1141662"/>
    <lineage>
        <taxon>Bacteria</taxon>
        <taxon>Pseudomonadati</taxon>
        <taxon>Pseudomonadota</taxon>
        <taxon>Gammaproteobacteria</taxon>
        <taxon>Enterobacterales</taxon>
        <taxon>Morganellaceae</taxon>
        <taxon>Providencia</taxon>
    </lineage>
</organism>
<evidence type="ECO:0000313" key="2">
    <source>
        <dbReference type="EMBL" id="EKT62535.1"/>
    </source>
</evidence>
<gene>
    <name evidence="2" type="ORF">OOA_06998</name>
</gene>
<evidence type="ECO:0000313" key="3">
    <source>
        <dbReference type="Proteomes" id="UP000009336"/>
    </source>
</evidence>
<dbReference type="CDD" id="cd00093">
    <property type="entry name" value="HTH_XRE"/>
    <property type="match status" value="1"/>
</dbReference>
<sequence length="80" mass="9243">MNQSNSRGVSLGKYIRDIRISRSISTKEIAAALRISEYKYIQYELGETSIYIDHLIIISNVFKVEIKVLLDVFESYSNHT</sequence>
<dbReference type="eggNOG" id="COG1395">
    <property type="taxonomic scope" value="Bacteria"/>
</dbReference>
<dbReference type="InterPro" id="IPR010982">
    <property type="entry name" value="Lambda_DNA-bd_dom_sf"/>
</dbReference>
<dbReference type="PROSITE" id="PS50943">
    <property type="entry name" value="HTH_CROC1"/>
    <property type="match status" value="1"/>
</dbReference>
<feature type="domain" description="HTH cro/C1-type" evidence="1">
    <location>
        <begin position="15"/>
        <end position="69"/>
    </location>
</feature>
<reference evidence="2 3" key="1">
    <citation type="journal article" date="2012" name="BMC Genomics">
        <title>Comparative genomics of bacteria in the genus Providencia isolated from wild Drosophila melanogaster.</title>
        <authorList>
            <person name="Galac M.R."/>
            <person name="Lazzaro B.P."/>
        </authorList>
    </citation>
    <scope>NUCLEOTIDE SEQUENCE [LARGE SCALE GENOMIC DNA]</scope>
    <source>
        <strain evidence="2 3">DSM 19968</strain>
    </source>
</reference>
<keyword evidence="3" id="KW-1185">Reference proteome</keyword>
<dbReference type="AlphaFoldDB" id="K8X226"/>
<dbReference type="STRING" id="1141662.OOA_06998"/>
<dbReference type="HOGENOM" id="CLU_066192_40_6_6"/>
<dbReference type="EMBL" id="AKKL01000019">
    <property type="protein sequence ID" value="EKT62535.1"/>
    <property type="molecule type" value="Genomic_DNA"/>
</dbReference>
<proteinExistence type="predicted"/>
<dbReference type="Proteomes" id="UP000009336">
    <property type="component" value="Unassembled WGS sequence"/>
</dbReference>
<dbReference type="Gene3D" id="1.10.260.40">
    <property type="entry name" value="lambda repressor-like DNA-binding domains"/>
    <property type="match status" value="1"/>
</dbReference>
<dbReference type="RefSeq" id="WP_008911426.1">
    <property type="nucleotide sequence ID" value="NZ_KB233222.1"/>
</dbReference>
<protein>
    <recommendedName>
        <fullName evidence="1">HTH cro/C1-type domain-containing protein</fullName>
    </recommendedName>
</protein>
<name>K8X226_9GAMM</name>
<comment type="caution">
    <text evidence="2">The sequence shown here is derived from an EMBL/GenBank/DDBJ whole genome shotgun (WGS) entry which is preliminary data.</text>
</comment>
<dbReference type="GO" id="GO:0003677">
    <property type="term" value="F:DNA binding"/>
    <property type="evidence" value="ECO:0007669"/>
    <property type="project" value="InterPro"/>
</dbReference>
<accession>K8X226</accession>
<dbReference type="SUPFAM" id="SSF47413">
    <property type="entry name" value="lambda repressor-like DNA-binding domains"/>
    <property type="match status" value="1"/>
</dbReference>